<feature type="signal peptide" evidence="3">
    <location>
        <begin position="1"/>
        <end position="32"/>
    </location>
</feature>
<dbReference type="InterPro" id="IPR013830">
    <property type="entry name" value="SGNH_hydro"/>
</dbReference>
<dbReference type="AlphaFoldDB" id="A0A1T4SSB0"/>
<evidence type="ECO:0000256" key="1">
    <source>
        <dbReference type="PIRSR" id="PIRSR637460-1"/>
    </source>
</evidence>
<gene>
    <name evidence="5" type="ORF">SAMN02745673_03908</name>
</gene>
<keyword evidence="3" id="KW-0732">Signal</keyword>
<feature type="disulfide bond" evidence="2">
    <location>
        <begin position="141"/>
        <end position="154"/>
    </location>
</feature>
<keyword evidence="2" id="KW-1015">Disulfide bond</keyword>
<dbReference type="InterPro" id="IPR036514">
    <property type="entry name" value="SGNH_hydro_sf"/>
</dbReference>
<dbReference type="EMBL" id="FUWS01000011">
    <property type="protein sequence ID" value="SKA31200.1"/>
    <property type="molecule type" value="Genomic_DNA"/>
</dbReference>
<reference evidence="5 6" key="1">
    <citation type="submission" date="2017-02" db="EMBL/GenBank/DDBJ databases">
        <authorList>
            <person name="Peterson S.W."/>
        </authorList>
    </citation>
    <scope>NUCLEOTIDE SEQUENCE [LARGE SCALE GENOMIC DNA]</scope>
    <source>
        <strain evidence="5 6">DSM 45154</strain>
    </source>
</reference>
<evidence type="ECO:0000313" key="6">
    <source>
        <dbReference type="Proteomes" id="UP000190637"/>
    </source>
</evidence>
<dbReference type="InterPro" id="IPR037460">
    <property type="entry name" value="SEST-like"/>
</dbReference>
<proteinExistence type="predicted"/>
<evidence type="ECO:0000256" key="3">
    <source>
        <dbReference type="SAM" id="SignalP"/>
    </source>
</evidence>
<accession>A0A1T4SSB0</accession>
<keyword evidence="6" id="KW-1185">Reference proteome</keyword>
<dbReference type="GO" id="GO:0004806">
    <property type="term" value="F:triacylglycerol lipase activity"/>
    <property type="evidence" value="ECO:0007669"/>
    <property type="project" value="TreeGrafter"/>
</dbReference>
<name>A0A1T4SSB0_9ACTN</name>
<feature type="domain" description="SGNH hydrolase-type esterase" evidence="4">
    <location>
        <begin position="43"/>
        <end position="285"/>
    </location>
</feature>
<dbReference type="OrthoDB" id="5503950at2"/>
<dbReference type="GO" id="GO:0019433">
    <property type="term" value="P:triglyceride catabolic process"/>
    <property type="evidence" value="ECO:0007669"/>
    <property type="project" value="TreeGrafter"/>
</dbReference>
<evidence type="ECO:0000313" key="5">
    <source>
        <dbReference type="EMBL" id="SKA31200.1"/>
    </source>
</evidence>
<keyword evidence="5" id="KW-0378">Hydrolase</keyword>
<feature type="active site" description="Nucleophile" evidence="1">
    <location>
        <position position="47"/>
    </location>
</feature>
<dbReference type="STRING" id="1122192.SAMN02745673_03908"/>
<dbReference type="PANTHER" id="PTHR37981:SF1">
    <property type="entry name" value="SGNH HYDROLASE-TYPE ESTERASE DOMAIN-CONTAINING PROTEIN"/>
    <property type="match status" value="1"/>
</dbReference>
<feature type="active site" evidence="1">
    <location>
        <position position="277"/>
    </location>
</feature>
<evidence type="ECO:0000259" key="4">
    <source>
        <dbReference type="Pfam" id="PF13472"/>
    </source>
</evidence>
<organism evidence="5 6">
    <name type="scientific">Marinactinospora thermotolerans DSM 45154</name>
    <dbReference type="NCBI Taxonomy" id="1122192"/>
    <lineage>
        <taxon>Bacteria</taxon>
        <taxon>Bacillati</taxon>
        <taxon>Actinomycetota</taxon>
        <taxon>Actinomycetes</taxon>
        <taxon>Streptosporangiales</taxon>
        <taxon>Nocardiopsidaceae</taxon>
        <taxon>Marinactinospora</taxon>
    </lineage>
</organism>
<protein>
    <submittedName>
        <fullName evidence="5">GDSL-like Lipase/Acylhydrolase family protein</fullName>
    </submittedName>
</protein>
<feature type="disulfide bond" evidence="2">
    <location>
        <begin position="64"/>
        <end position="89"/>
    </location>
</feature>
<dbReference type="SUPFAM" id="SSF52266">
    <property type="entry name" value="SGNH hydrolase"/>
    <property type="match status" value="1"/>
</dbReference>
<feature type="chain" id="PRO_5013114947" evidence="3">
    <location>
        <begin position="33"/>
        <end position="302"/>
    </location>
</feature>
<dbReference type="Gene3D" id="3.40.50.1110">
    <property type="entry name" value="SGNH hydrolase"/>
    <property type="match status" value="1"/>
</dbReference>
<feature type="disulfide bond" evidence="2">
    <location>
        <begin position="209"/>
        <end position="256"/>
    </location>
</feature>
<dbReference type="RefSeq" id="WP_078763170.1">
    <property type="nucleotide sequence ID" value="NZ_FUWS01000011.1"/>
</dbReference>
<dbReference type="Pfam" id="PF13472">
    <property type="entry name" value="Lipase_GDSL_2"/>
    <property type="match status" value="1"/>
</dbReference>
<dbReference type="PANTHER" id="PTHR37981">
    <property type="entry name" value="LIPASE 2"/>
    <property type="match status" value="1"/>
</dbReference>
<dbReference type="Proteomes" id="UP000190637">
    <property type="component" value="Unassembled WGS sequence"/>
</dbReference>
<sequence>MSPTTTARRLTAVALSAAGVLALATVPAQAEAATADVTGRYVALGDSFTAGPLIPGQYGRPVFCLRSRKNYPNLVAQALGSAEFHDASCSGATTEHMTRPQGLPLDTENAPQLDALTPDTDLVTLGIGGNDFGFAEILITCATLSATDPAGDPCRDRYVDDEGGDELARRADETGEKVAAVLAEIAERSPEATVVVVGYLQILPAERGCWPLVPIARGDVAYLDAAQSDLNTVLAKEAAEAGAVFVDVGERGHDVCAAADEKWVEGIFPTRPAAPVHPNASGMAATAQRVLEAVGVEQAPLA</sequence>
<evidence type="ECO:0000256" key="2">
    <source>
        <dbReference type="PIRSR" id="PIRSR637460-2"/>
    </source>
</evidence>
<dbReference type="CDD" id="cd01823">
    <property type="entry name" value="SEST_like"/>
    <property type="match status" value="1"/>
</dbReference>